<dbReference type="RefSeq" id="XP_004184035.1">
    <property type="nucleotide sequence ID" value="XM_004183987.1"/>
</dbReference>
<name>A0A0A1TVZ3_ENTIV</name>
<dbReference type="EMBL" id="KB207112">
    <property type="protein sequence ID" value="ELP84689.1"/>
    <property type="molecule type" value="Genomic_DNA"/>
</dbReference>
<dbReference type="KEGG" id="eiv:EIN_173640"/>
<dbReference type="OrthoDB" id="191686at2759"/>
<dbReference type="Pfam" id="PF00036">
    <property type="entry name" value="EF-hand_1"/>
    <property type="match status" value="1"/>
</dbReference>
<dbReference type="PROSITE" id="PS00018">
    <property type="entry name" value="EF_HAND_1"/>
    <property type="match status" value="1"/>
</dbReference>
<sequence length="158" mass="17932">MALRIDMFDVFDKNKSGYIEPDEFVIGMRGIVGSIAGSDIEKVYTLILRAADGVGLFDARDRKLNRHEFEIIAKHTPNDFGVDKIVCVIRLLFDVFDTKQSGFISVADLDKVTDNKSGTKSVSQQMRTRVMQMAFKNGNNSLNFTDFVEYIKDFIRCN</sequence>
<dbReference type="AlphaFoldDB" id="A0A0A1TVZ3"/>
<reference evidence="3 4" key="1">
    <citation type="submission" date="2012-10" db="EMBL/GenBank/DDBJ databases">
        <authorList>
            <person name="Zafar N."/>
            <person name="Inman J."/>
            <person name="Hall N."/>
            <person name="Lorenzi H."/>
            <person name="Caler E."/>
        </authorList>
    </citation>
    <scope>NUCLEOTIDE SEQUENCE [LARGE SCALE GENOMIC DNA]</scope>
    <source>
        <strain evidence="3 4">IP1</strain>
    </source>
</reference>
<evidence type="ECO:0000313" key="3">
    <source>
        <dbReference type="EMBL" id="ELP84689.1"/>
    </source>
</evidence>
<proteinExistence type="predicted"/>
<evidence type="ECO:0000256" key="1">
    <source>
        <dbReference type="ARBA" id="ARBA00022837"/>
    </source>
</evidence>
<dbReference type="InterPro" id="IPR011992">
    <property type="entry name" value="EF-hand-dom_pair"/>
</dbReference>
<keyword evidence="4" id="KW-1185">Reference proteome</keyword>
<dbReference type="GeneID" id="14883535"/>
<dbReference type="InterPro" id="IPR018247">
    <property type="entry name" value="EF_Hand_1_Ca_BS"/>
</dbReference>
<dbReference type="PROSITE" id="PS50222">
    <property type="entry name" value="EF_HAND_2"/>
    <property type="match status" value="1"/>
</dbReference>
<dbReference type="SMART" id="SM00054">
    <property type="entry name" value="EFh"/>
    <property type="match status" value="2"/>
</dbReference>
<dbReference type="Proteomes" id="UP000014680">
    <property type="component" value="Unassembled WGS sequence"/>
</dbReference>
<protein>
    <recommendedName>
        <fullName evidence="2">EF-hand domain-containing protein</fullName>
    </recommendedName>
</protein>
<dbReference type="Gene3D" id="1.10.238.10">
    <property type="entry name" value="EF-hand"/>
    <property type="match status" value="2"/>
</dbReference>
<dbReference type="Pfam" id="PF13499">
    <property type="entry name" value="EF-hand_7"/>
    <property type="match status" value="1"/>
</dbReference>
<dbReference type="GO" id="GO:0005509">
    <property type="term" value="F:calcium ion binding"/>
    <property type="evidence" value="ECO:0007669"/>
    <property type="project" value="InterPro"/>
</dbReference>
<feature type="domain" description="EF-hand" evidence="2">
    <location>
        <begin position="1"/>
        <end position="34"/>
    </location>
</feature>
<evidence type="ECO:0000313" key="4">
    <source>
        <dbReference type="Proteomes" id="UP000014680"/>
    </source>
</evidence>
<dbReference type="SUPFAM" id="SSF47473">
    <property type="entry name" value="EF-hand"/>
    <property type="match status" value="1"/>
</dbReference>
<dbReference type="InterPro" id="IPR002048">
    <property type="entry name" value="EF_hand_dom"/>
</dbReference>
<dbReference type="VEuPathDB" id="AmoebaDB:EIN_173640"/>
<evidence type="ECO:0000259" key="2">
    <source>
        <dbReference type="PROSITE" id="PS50222"/>
    </source>
</evidence>
<accession>A0A0A1TVZ3</accession>
<organism evidence="3 4">
    <name type="scientific">Entamoeba invadens IP1</name>
    <dbReference type="NCBI Taxonomy" id="370355"/>
    <lineage>
        <taxon>Eukaryota</taxon>
        <taxon>Amoebozoa</taxon>
        <taxon>Evosea</taxon>
        <taxon>Archamoebae</taxon>
        <taxon>Mastigamoebida</taxon>
        <taxon>Entamoebidae</taxon>
        <taxon>Entamoeba</taxon>
    </lineage>
</organism>
<keyword evidence="1" id="KW-0106">Calcium</keyword>
<gene>
    <name evidence="3" type="ORF">EIN_173640</name>
</gene>